<dbReference type="EMBL" id="BSYO01000036">
    <property type="protein sequence ID" value="GMH29149.1"/>
    <property type="molecule type" value="Genomic_DNA"/>
</dbReference>
<dbReference type="SUPFAM" id="SSF53335">
    <property type="entry name" value="S-adenosyl-L-methionine-dependent methyltransferases"/>
    <property type="match status" value="2"/>
</dbReference>
<keyword evidence="2" id="KW-0489">Methyltransferase</keyword>
<organism evidence="10 11">
    <name type="scientific">Nepenthes gracilis</name>
    <name type="common">Slender pitcher plant</name>
    <dbReference type="NCBI Taxonomy" id="150966"/>
    <lineage>
        <taxon>Eukaryota</taxon>
        <taxon>Viridiplantae</taxon>
        <taxon>Streptophyta</taxon>
        <taxon>Embryophyta</taxon>
        <taxon>Tracheophyta</taxon>
        <taxon>Spermatophyta</taxon>
        <taxon>Magnoliopsida</taxon>
        <taxon>eudicotyledons</taxon>
        <taxon>Gunneridae</taxon>
        <taxon>Pentapetalae</taxon>
        <taxon>Caryophyllales</taxon>
        <taxon>Nepenthaceae</taxon>
        <taxon>Nepenthes</taxon>
    </lineage>
</organism>
<dbReference type="PANTHER" id="PTHR23068:SF11">
    <property type="entry name" value="INACTIVE DNA (CYTOSINE-5)-METHYLTRANSFERASE DRM3-RELATED"/>
    <property type="match status" value="1"/>
</dbReference>
<feature type="region of interest" description="Disordered" evidence="8">
    <location>
        <begin position="236"/>
        <end position="257"/>
    </location>
</feature>
<dbReference type="InterPro" id="IPR030380">
    <property type="entry name" value="SAM_MeTfrase_DRM"/>
</dbReference>
<dbReference type="GO" id="GO:0032259">
    <property type="term" value="P:methylation"/>
    <property type="evidence" value="ECO:0007669"/>
    <property type="project" value="UniProtKB-KW"/>
</dbReference>
<dbReference type="Proteomes" id="UP001279734">
    <property type="component" value="Unassembled WGS sequence"/>
</dbReference>
<name>A0AAD3THG2_NEPGR</name>
<keyword evidence="7" id="KW-0539">Nucleus</keyword>
<evidence type="ECO:0000313" key="11">
    <source>
        <dbReference type="Proteomes" id="UP001279734"/>
    </source>
</evidence>
<reference evidence="10" key="1">
    <citation type="submission" date="2023-05" db="EMBL/GenBank/DDBJ databases">
        <title>Nepenthes gracilis genome sequencing.</title>
        <authorList>
            <person name="Fukushima K."/>
        </authorList>
    </citation>
    <scope>NUCLEOTIDE SEQUENCE</scope>
    <source>
        <strain evidence="10">SING2019-196</strain>
    </source>
</reference>
<dbReference type="PANTHER" id="PTHR23068">
    <property type="entry name" value="DNA CYTOSINE-5- -METHYLTRANSFERASE 3-RELATED"/>
    <property type="match status" value="1"/>
</dbReference>
<dbReference type="InterPro" id="IPR050390">
    <property type="entry name" value="C5-Methyltransferase"/>
</dbReference>
<keyword evidence="11" id="KW-1185">Reference proteome</keyword>
<sequence length="894" mass="101434">MITQPHQHHIVPRIGLRGVSREYFDKKVANWKKQKCEGVILDVKLKAQGDWWTNMLEKQRKRGCLVLHHGNDKYEQSSRRIADRLRQKGLHCNELGRIKKWNRMLMISMVCVRHCEVYMLDVWGSPTTHTESLSNLEDKIERIPEVDILELDLPSGSMSARHVGDDVASSSGTNLRSSLIGMGFSPFLVEKVIKEKGEDDVELLLEALFAYSAPQKSNSESSDSVGALLDETKNDPISTRCGADSHPKKALQIPKPASSDSLDSLFDDYKDAQTLKVSADILPKEEADVFNQNDYDKRSSLLRMNFSVNEVDFAIGKLGVGAPIDELVDFIIAAQMAESDAESQDHGHEENNTDRNTETLFGTMNMTLRLLEMGFSEHEVSLAIEKFGSEIPIAELADWICRGQLGDSNAKGMDILCKLEVKLEEPTPDCTSHLGDKSFEEIHKGKRPKEEYNDEPHSFMGDFDLDDVKGKRRDIEYDDISSTCDGPTLKSEKKDEPILPSFPTTPLAHLKFPADRYGMPKLTRPSNSSRRLDVMVAKPPYFLYGNVVNLSNDSWHKMSQFLYAVEPEFANTQFFSALSRKEGYIHNLPCEERFHIHPQSPMTIEEAMPHTKKWWPSWDTRKQLSCISSETMGVSHICDNLEKILKDSQGVLSAEQQTKILYHCRTLNLVWVGQYKLAPIDPQYLECLLGYPAGHTQMPEINLDGRLESLRICFQTDTLGYHVSVLKSMFPDGVTMLSIYSGIGGAEVTIHRLGICLKAVVSVEPSEMKRTILQRWWKNTGQTGELVQMEDVHKLTSSKLDAMMRKFGRFDFIIGQNPCMYSSKTSKAFVGGSDVAGLDFSLFFEFVRILQRVRIMVNKKSLRLNDSWYYFNQWSFLGTTEPILVLQMDEPCIF</sequence>
<keyword evidence="6" id="KW-0238">DNA-binding</keyword>
<evidence type="ECO:0000256" key="6">
    <source>
        <dbReference type="ARBA" id="ARBA00023125"/>
    </source>
</evidence>
<dbReference type="Gene3D" id="3.40.50.150">
    <property type="entry name" value="Vaccinia Virus protein VP39"/>
    <property type="match status" value="1"/>
</dbReference>
<accession>A0AAD3THG2</accession>
<evidence type="ECO:0000256" key="2">
    <source>
        <dbReference type="ARBA" id="ARBA00022603"/>
    </source>
</evidence>
<proteinExistence type="predicted"/>
<evidence type="ECO:0000256" key="7">
    <source>
        <dbReference type="ARBA" id="ARBA00023242"/>
    </source>
</evidence>
<dbReference type="PROSITE" id="PS51680">
    <property type="entry name" value="SAM_MT_DRM"/>
    <property type="match status" value="1"/>
</dbReference>
<comment type="caution">
    <text evidence="10">The sequence shown here is derived from an EMBL/GenBank/DDBJ whole genome shotgun (WGS) entry which is preliminary data.</text>
</comment>
<gene>
    <name evidence="10" type="ORF">Nepgr_030992</name>
</gene>
<protein>
    <recommendedName>
        <fullName evidence="9">SAM-dependent MTase DRM-type domain-containing protein</fullName>
    </recommendedName>
</protein>
<dbReference type="GO" id="GO:0008168">
    <property type="term" value="F:methyltransferase activity"/>
    <property type="evidence" value="ECO:0007669"/>
    <property type="project" value="UniProtKB-KW"/>
</dbReference>
<keyword evidence="5" id="KW-0677">Repeat</keyword>
<evidence type="ECO:0000256" key="5">
    <source>
        <dbReference type="ARBA" id="ARBA00022737"/>
    </source>
</evidence>
<dbReference type="AlphaFoldDB" id="A0AAD3THG2"/>
<dbReference type="GO" id="GO:0005634">
    <property type="term" value="C:nucleus"/>
    <property type="evidence" value="ECO:0007669"/>
    <property type="project" value="UniProtKB-SubCell"/>
</dbReference>
<evidence type="ECO:0000256" key="8">
    <source>
        <dbReference type="SAM" id="MobiDB-lite"/>
    </source>
</evidence>
<evidence type="ECO:0000256" key="3">
    <source>
        <dbReference type="ARBA" id="ARBA00022679"/>
    </source>
</evidence>
<dbReference type="InterPro" id="IPR029063">
    <property type="entry name" value="SAM-dependent_MTases_sf"/>
</dbReference>
<keyword evidence="3" id="KW-0808">Transferase</keyword>
<keyword evidence="4" id="KW-0949">S-adenosyl-L-methionine</keyword>
<evidence type="ECO:0000256" key="4">
    <source>
        <dbReference type="ARBA" id="ARBA00022691"/>
    </source>
</evidence>
<feature type="domain" description="SAM-dependent MTase DRM-type" evidence="9">
    <location>
        <begin position="528"/>
        <end position="860"/>
    </location>
</feature>
<evidence type="ECO:0000256" key="1">
    <source>
        <dbReference type="ARBA" id="ARBA00004123"/>
    </source>
</evidence>
<comment type="subcellular location">
    <subcellularLocation>
        <location evidence="1">Nucleus</location>
    </subcellularLocation>
</comment>
<evidence type="ECO:0000313" key="10">
    <source>
        <dbReference type="EMBL" id="GMH29149.1"/>
    </source>
</evidence>
<dbReference type="GO" id="GO:0003677">
    <property type="term" value="F:DNA binding"/>
    <property type="evidence" value="ECO:0007669"/>
    <property type="project" value="UniProtKB-KW"/>
</dbReference>
<evidence type="ECO:0000259" key="9">
    <source>
        <dbReference type="PROSITE" id="PS51680"/>
    </source>
</evidence>